<keyword evidence="3 7" id="KW-0028">Amino-acid biosynthesis</keyword>
<dbReference type="SUPFAM" id="SSF55205">
    <property type="entry name" value="EPT/RTPC-like"/>
    <property type="match status" value="1"/>
</dbReference>
<feature type="binding site" evidence="7">
    <location>
        <position position="411"/>
    </location>
    <ligand>
        <name>phosphoenolpyruvate</name>
        <dbReference type="ChEBI" id="CHEBI:58702"/>
    </ligand>
</feature>
<feature type="domain" description="Enolpyruvate transferase" evidence="8">
    <location>
        <begin position="13"/>
        <end position="419"/>
    </location>
</feature>
<feature type="binding site" evidence="7">
    <location>
        <position position="94"/>
    </location>
    <ligand>
        <name>phosphoenolpyruvate</name>
        <dbReference type="ChEBI" id="CHEBI:58702"/>
    </ligand>
</feature>
<feature type="active site" description="Proton acceptor" evidence="7">
    <location>
        <position position="313"/>
    </location>
</feature>
<evidence type="ECO:0000256" key="6">
    <source>
        <dbReference type="ARBA" id="ARBA00044633"/>
    </source>
</evidence>
<dbReference type="Gene3D" id="3.65.10.10">
    <property type="entry name" value="Enolpyruvate transferase domain"/>
    <property type="match status" value="2"/>
</dbReference>
<feature type="binding site" evidence="7">
    <location>
        <position position="22"/>
    </location>
    <ligand>
        <name>3-phosphoshikimate</name>
        <dbReference type="ChEBI" id="CHEBI:145989"/>
    </ligand>
</feature>
<dbReference type="GO" id="GO:0009423">
    <property type="term" value="P:chorismate biosynthetic process"/>
    <property type="evidence" value="ECO:0007669"/>
    <property type="project" value="UniProtKB-UniRule"/>
</dbReference>
<evidence type="ECO:0000313" key="9">
    <source>
        <dbReference type="EMBL" id="PDH41948.1"/>
    </source>
</evidence>
<name>A0A2A5X037_9GAMM</name>
<comment type="function">
    <text evidence="7">Catalyzes the transfer of the enolpyruvyl moiety of phosphoenolpyruvate (PEP) to the 5-hydroxyl of shikimate-3-phosphate (S3P) to produce enolpyruvyl shikimate-3-phosphate and inorganic phosphate.</text>
</comment>
<comment type="catalytic activity">
    <reaction evidence="6">
        <text>3-phosphoshikimate + phosphoenolpyruvate = 5-O-(1-carboxyvinyl)-3-phosphoshikimate + phosphate</text>
        <dbReference type="Rhea" id="RHEA:21256"/>
        <dbReference type="ChEBI" id="CHEBI:43474"/>
        <dbReference type="ChEBI" id="CHEBI:57701"/>
        <dbReference type="ChEBI" id="CHEBI:58702"/>
        <dbReference type="ChEBI" id="CHEBI:145989"/>
        <dbReference type="EC" id="2.5.1.19"/>
    </reaction>
    <physiologicalReaction direction="left-to-right" evidence="6">
        <dbReference type="Rhea" id="RHEA:21257"/>
    </physiologicalReaction>
</comment>
<accession>A0A2A5X037</accession>
<feature type="binding site" evidence="7">
    <location>
        <position position="169"/>
    </location>
    <ligand>
        <name>3-phosphoshikimate</name>
        <dbReference type="ChEBI" id="CHEBI:145989"/>
    </ligand>
</feature>
<reference evidence="9 10" key="1">
    <citation type="submission" date="2017-08" db="EMBL/GenBank/DDBJ databases">
        <title>Fine stratification of microbial communities through a metagenomic profile of the photic zone.</title>
        <authorList>
            <person name="Haro-Moreno J.M."/>
            <person name="Lopez-Perez M."/>
            <person name="De La Torre J."/>
            <person name="Picazo A."/>
            <person name="Camacho A."/>
            <person name="Rodriguez-Valera F."/>
        </authorList>
    </citation>
    <scope>NUCLEOTIDE SEQUENCE [LARGE SCALE GENOMIC DNA]</scope>
    <source>
        <strain evidence="9">MED-G24</strain>
    </source>
</reference>
<sequence length="427" mass="45402">MTPITLPRLSHFGGEFDLPGSKSLTNRALLLSALASGTTRLHNVLVSEDTSRMREALAQLGVSLQEDGNEVLVTGVGGIFESPTNMDFFLGNAGTAIRPLTAALAHTPGTFRIDGDDYMRERPIAHLADALSSLGTTIQYEAKTGYPPLLLTGGTLRGGQVSIPGNISSQFLTALLMSLPLCAQDSTISVTGEQVSTPYLDITLSIMARFGIHATHENYGLFRVPGGQHYLSPGDFHIEGDASSASYFLAAAAITGETIRINGIGDQSVQGDVAFLDVLEAMGANVSRHDDHVDVSRDGPLMAVDLDLNHIPDAAMTVAALALFAEGKTTIRNVYNWRVKETDRMHAMSEGLTRLGASVKTGDDWIAISPPSVIQPANINPYGDHRVAMSFSLAAFATSNVTILDADCTAKTFPGYFDTFLSLAGTD</sequence>
<dbReference type="UniPathway" id="UPA00053">
    <property type="reaction ID" value="UER00089"/>
</dbReference>
<feature type="binding site" evidence="7">
    <location>
        <position position="344"/>
    </location>
    <ligand>
        <name>phosphoenolpyruvate</name>
        <dbReference type="ChEBI" id="CHEBI:58702"/>
    </ligand>
</feature>
<feature type="binding site" evidence="7">
    <location>
        <position position="336"/>
    </location>
    <ligand>
        <name>3-phosphoshikimate</name>
        <dbReference type="ChEBI" id="CHEBI:145989"/>
    </ligand>
</feature>
<dbReference type="EC" id="2.5.1.19" evidence="7"/>
<keyword evidence="4 7" id="KW-0808">Transferase</keyword>
<comment type="caution">
    <text evidence="9">The sequence shown here is derived from an EMBL/GenBank/DDBJ whole genome shotgun (WGS) entry which is preliminary data.</text>
</comment>
<evidence type="ECO:0000313" key="10">
    <source>
        <dbReference type="Proteomes" id="UP000219327"/>
    </source>
</evidence>
<feature type="binding site" evidence="7">
    <location>
        <position position="122"/>
    </location>
    <ligand>
        <name>phosphoenolpyruvate</name>
        <dbReference type="ChEBI" id="CHEBI:58702"/>
    </ligand>
</feature>
<dbReference type="Proteomes" id="UP000219327">
    <property type="component" value="Unassembled WGS sequence"/>
</dbReference>
<feature type="binding site" evidence="7">
    <location>
        <position position="170"/>
    </location>
    <ligand>
        <name>3-phosphoshikimate</name>
        <dbReference type="ChEBI" id="CHEBI:145989"/>
    </ligand>
</feature>
<dbReference type="EMBL" id="NTKD01000002">
    <property type="protein sequence ID" value="PDH41948.1"/>
    <property type="molecule type" value="Genomic_DNA"/>
</dbReference>
<feature type="binding site" evidence="7">
    <location>
        <position position="23"/>
    </location>
    <ligand>
        <name>3-phosphoshikimate</name>
        <dbReference type="ChEBI" id="CHEBI:145989"/>
    </ligand>
</feature>
<feature type="binding site" evidence="7">
    <location>
        <position position="386"/>
    </location>
    <ligand>
        <name>phosphoenolpyruvate</name>
        <dbReference type="ChEBI" id="CHEBI:58702"/>
    </ligand>
</feature>
<keyword evidence="5 7" id="KW-0057">Aromatic amino acid biosynthesis</keyword>
<gene>
    <name evidence="7 9" type="primary">aroA</name>
    <name evidence="9" type="ORF">CNE99_01050</name>
</gene>
<dbReference type="PANTHER" id="PTHR21090:SF5">
    <property type="entry name" value="PENTAFUNCTIONAL AROM POLYPEPTIDE"/>
    <property type="match status" value="1"/>
</dbReference>
<dbReference type="PROSITE" id="PS00885">
    <property type="entry name" value="EPSP_SYNTHASE_2"/>
    <property type="match status" value="1"/>
</dbReference>
<feature type="binding site" evidence="7">
    <location>
        <position position="170"/>
    </location>
    <ligand>
        <name>phosphoenolpyruvate</name>
        <dbReference type="ChEBI" id="CHEBI:58702"/>
    </ligand>
</feature>
<comment type="subcellular location">
    <subcellularLocation>
        <location evidence="7">Cytoplasm</location>
    </subcellularLocation>
</comment>
<organism evidence="9 10">
    <name type="scientific">OM182 bacterium MED-G24</name>
    <dbReference type="NCBI Taxonomy" id="1986255"/>
    <lineage>
        <taxon>Bacteria</taxon>
        <taxon>Pseudomonadati</taxon>
        <taxon>Pseudomonadota</taxon>
        <taxon>Gammaproteobacteria</taxon>
        <taxon>OMG group</taxon>
        <taxon>OM182 clade</taxon>
    </lineage>
</organism>
<dbReference type="HAMAP" id="MF_00210">
    <property type="entry name" value="EPSP_synth"/>
    <property type="match status" value="1"/>
</dbReference>
<feature type="binding site" evidence="7">
    <location>
        <position position="27"/>
    </location>
    <ligand>
        <name>3-phosphoshikimate</name>
        <dbReference type="ChEBI" id="CHEBI:145989"/>
    </ligand>
</feature>
<evidence type="ECO:0000256" key="2">
    <source>
        <dbReference type="ARBA" id="ARBA00009948"/>
    </source>
</evidence>
<dbReference type="NCBIfam" id="TIGR01356">
    <property type="entry name" value="aroA"/>
    <property type="match status" value="1"/>
</dbReference>
<dbReference type="GO" id="GO:0003866">
    <property type="term" value="F:3-phosphoshikimate 1-carboxyvinyltransferase activity"/>
    <property type="evidence" value="ECO:0007669"/>
    <property type="project" value="UniProtKB-UniRule"/>
</dbReference>
<dbReference type="PIRSF" id="PIRSF000505">
    <property type="entry name" value="EPSPS"/>
    <property type="match status" value="1"/>
</dbReference>
<dbReference type="InterPro" id="IPR013792">
    <property type="entry name" value="RNA3'P_cycl/enolpyr_Trfase_a/b"/>
</dbReference>
<dbReference type="AlphaFoldDB" id="A0A2A5X037"/>
<feature type="binding site" evidence="7">
    <location>
        <position position="196"/>
    </location>
    <ligand>
        <name>3-phosphoshikimate</name>
        <dbReference type="ChEBI" id="CHEBI:145989"/>
    </ligand>
</feature>
<feature type="binding site" evidence="7">
    <location>
        <position position="340"/>
    </location>
    <ligand>
        <name>3-phosphoshikimate</name>
        <dbReference type="ChEBI" id="CHEBI:145989"/>
    </ligand>
</feature>
<feature type="binding site" evidence="7">
    <location>
        <position position="168"/>
    </location>
    <ligand>
        <name>3-phosphoshikimate</name>
        <dbReference type="ChEBI" id="CHEBI:145989"/>
    </ligand>
</feature>
<dbReference type="GO" id="GO:0009073">
    <property type="term" value="P:aromatic amino acid family biosynthetic process"/>
    <property type="evidence" value="ECO:0007669"/>
    <property type="project" value="UniProtKB-KW"/>
</dbReference>
<evidence type="ECO:0000259" key="8">
    <source>
        <dbReference type="Pfam" id="PF00275"/>
    </source>
</evidence>
<protein>
    <recommendedName>
        <fullName evidence="7">3-phosphoshikimate 1-carboxyvinyltransferase</fullName>
        <ecNumber evidence="7">2.5.1.19</ecNumber>
    </recommendedName>
    <alternativeName>
        <fullName evidence="7">5-enolpyruvylshikimate-3-phosphate synthase</fullName>
        <shortName evidence="7">EPSP synthase</shortName>
        <shortName evidence="7">EPSPS</shortName>
    </alternativeName>
</protein>
<dbReference type="PANTHER" id="PTHR21090">
    <property type="entry name" value="AROM/DEHYDROQUINATE SYNTHASE"/>
    <property type="match status" value="1"/>
</dbReference>
<dbReference type="InterPro" id="IPR036968">
    <property type="entry name" value="Enolpyruvate_Tfrase_sf"/>
</dbReference>
<dbReference type="CDD" id="cd01556">
    <property type="entry name" value="EPSP_synthase"/>
    <property type="match status" value="1"/>
</dbReference>
<evidence type="ECO:0000256" key="1">
    <source>
        <dbReference type="ARBA" id="ARBA00004811"/>
    </source>
</evidence>
<evidence type="ECO:0000256" key="3">
    <source>
        <dbReference type="ARBA" id="ARBA00022605"/>
    </source>
</evidence>
<dbReference type="InterPro" id="IPR006264">
    <property type="entry name" value="EPSP_synthase"/>
</dbReference>
<dbReference type="GO" id="GO:0008652">
    <property type="term" value="P:amino acid biosynthetic process"/>
    <property type="evidence" value="ECO:0007669"/>
    <property type="project" value="UniProtKB-KW"/>
</dbReference>
<keyword evidence="7" id="KW-0963">Cytoplasm</keyword>
<dbReference type="Pfam" id="PF00275">
    <property type="entry name" value="EPSP_synthase"/>
    <property type="match status" value="1"/>
</dbReference>
<comment type="similarity">
    <text evidence="2 7">Belongs to the EPSP synthase family.</text>
</comment>
<dbReference type="InterPro" id="IPR001986">
    <property type="entry name" value="Enolpyruvate_Tfrase_dom"/>
</dbReference>
<dbReference type="InterPro" id="IPR023193">
    <property type="entry name" value="EPSP_synthase_CS"/>
</dbReference>
<proteinExistence type="inferred from homology"/>
<evidence type="ECO:0000256" key="7">
    <source>
        <dbReference type="HAMAP-Rule" id="MF_00210"/>
    </source>
</evidence>
<evidence type="ECO:0000256" key="5">
    <source>
        <dbReference type="ARBA" id="ARBA00023141"/>
    </source>
</evidence>
<dbReference type="PROSITE" id="PS00104">
    <property type="entry name" value="EPSP_SYNTHASE_1"/>
    <property type="match status" value="1"/>
</dbReference>
<feature type="binding site" evidence="7">
    <location>
        <position position="22"/>
    </location>
    <ligand>
        <name>phosphoenolpyruvate</name>
        <dbReference type="ChEBI" id="CHEBI:58702"/>
    </ligand>
</feature>
<comment type="pathway">
    <text evidence="1 7">Metabolic intermediate biosynthesis; chorismate biosynthesis; chorismate from D-erythrose 4-phosphate and phosphoenolpyruvate: step 6/7.</text>
</comment>
<feature type="binding site" evidence="7">
    <location>
        <position position="313"/>
    </location>
    <ligand>
        <name>3-phosphoshikimate</name>
        <dbReference type="ChEBI" id="CHEBI:145989"/>
    </ligand>
</feature>
<evidence type="ECO:0000256" key="4">
    <source>
        <dbReference type="ARBA" id="ARBA00022679"/>
    </source>
</evidence>
<dbReference type="GO" id="GO:0005737">
    <property type="term" value="C:cytoplasm"/>
    <property type="evidence" value="ECO:0007669"/>
    <property type="project" value="UniProtKB-SubCell"/>
</dbReference>
<comment type="subunit">
    <text evidence="7">Monomer.</text>
</comment>